<keyword evidence="3" id="KW-0648">Protein biosynthesis</keyword>
<name>A0A0A9W3R8_LYGHE</name>
<reference evidence="3" key="1">
    <citation type="journal article" date="2014" name="PLoS ONE">
        <title>Transcriptome-Based Identification of ABC Transporters in the Western Tarnished Plant Bug Lygus hesperus.</title>
        <authorList>
            <person name="Hull J.J."/>
            <person name="Chaney K."/>
            <person name="Geib S.M."/>
            <person name="Fabrick J.A."/>
            <person name="Brent C.S."/>
            <person name="Walsh D."/>
            <person name="Lavine L.C."/>
        </authorList>
    </citation>
    <scope>NUCLEOTIDE SEQUENCE</scope>
</reference>
<dbReference type="AlphaFoldDB" id="A0A0A9W3R8"/>
<gene>
    <name evidence="3" type="primary">infB_21</name>
    <name evidence="3" type="ORF">CM83_19692</name>
</gene>
<dbReference type="EMBL" id="GBHO01041548">
    <property type="protein sequence ID" value="JAG02056.1"/>
    <property type="molecule type" value="Transcribed_RNA"/>
</dbReference>
<feature type="transmembrane region" description="Helical" evidence="2">
    <location>
        <begin position="163"/>
        <end position="186"/>
    </location>
</feature>
<keyword evidence="2" id="KW-1133">Transmembrane helix</keyword>
<protein>
    <submittedName>
        <fullName evidence="3">Translation initiation factor IF-2</fullName>
    </submittedName>
</protein>
<organism evidence="3">
    <name type="scientific">Lygus hesperus</name>
    <name type="common">Western plant bug</name>
    <dbReference type="NCBI Taxonomy" id="30085"/>
    <lineage>
        <taxon>Eukaryota</taxon>
        <taxon>Metazoa</taxon>
        <taxon>Ecdysozoa</taxon>
        <taxon>Arthropoda</taxon>
        <taxon>Hexapoda</taxon>
        <taxon>Insecta</taxon>
        <taxon>Pterygota</taxon>
        <taxon>Neoptera</taxon>
        <taxon>Paraneoptera</taxon>
        <taxon>Hemiptera</taxon>
        <taxon>Heteroptera</taxon>
        <taxon>Panheteroptera</taxon>
        <taxon>Cimicomorpha</taxon>
        <taxon>Miridae</taxon>
        <taxon>Mirini</taxon>
        <taxon>Lygus</taxon>
    </lineage>
</organism>
<keyword evidence="3" id="KW-0396">Initiation factor</keyword>
<feature type="transmembrane region" description="Helical" evidence="2">
    <location>
        <begin position="80"/>
        <end position="104"/>
    </location>
</feature>
<proteinExistence type="predicted"/>
<keyword evidence="2" id="KW-0472">Membrane</keyword>
<evidence type="ECO:0000256" key="2">
    <source>
        <dbReference type="SAM" id="Phobius"/>
    </source>
</evidence>
<dbReference type="Gene3D" id="1.20.140.150">
    <property type="match status" value="1"/>
</dbReference>
<reference evidence="3" key="2">
    <citation type="submission" date="2014-07" db="EMBL/GenBank/DDBJ databases">
        <authorList>
            <person name="Hull J."/>
        </authorList>
    </citation>
    <scope>NUCLEOTIDE SEQUENCE</scope>
</reference>
<feature type="region of interest" description="Disordered" evidence="1">
    <location>
        <begin position="193"/>
        <end position="299"/>
    </location>
</feature>
<sequence>MSDEPKHRAHYSTCVSALGLLCFALSVTALALPLWGYYSNPQAGPTAEEGYFGPWQTCKNLLYGRRKCGESSTRFKPVGAVYLAGLVALGGASVLAIFCILSIIQLAMVVSKEKVVCSYTFVVITKMSLALLASLISIVSAVLFALQTDDRENDFEITRGESFYIQVVVIVLTFFLFVATIYDVLFSRRLGGDPTMSSRDPTGESATTFNNPGYKEKKGVSMTDASGKPYTRGSSNGSMATLSTTLSSNGSTVGSSLPRSPLRSSLKKPKNTNGNQPGGLGIQNPGFSGGSPTPSRNGSVKRVRITNQQHGCINQKIGLTFDVVILNQLKAAY</sequence>
<accession>A0A0A9W3R8</accession>
<feature type="transmembrane region" description="Helical" evidence="2">
    <location>
        <begin position="116"/>
        <end position="143"/>
    </location>
</feature>
<evidence type="ECO:0000313" key="3">
    <source>
        <dbReference type="EMBL" id="JAG02056.1"/>
    </source>
</evidence>
<dbReference type="GO" id="GO:0003743">
    <property type="term" value="F:translation initiation factor activity"/>
    <property type="evidence" value="ECO:0007669"/>
    <property type="project" value="UniProtKB-KW"/>
</dbReference>
<feature type="compositionally biased region" description="Low complexity" evidence="1">
    <location>
        <begin position="241"/>
        <end position="264"/>
    </location>
</feature>
<keyword evidence="2" id="KW-0812">Transmembrane</keyword>
<feature type="compositionally biased region" description="Polar residues" evidence="1">
    <location>
        <begin position="195"/>
        <end position="211"/>
    </location>
</feature>
<evidence type="ECO:0000256" key="1">
    <source>
        <dbReference type="SAM" id="MobiDB-lite"/>
    </source>
</evidence>